<dbReference type="EMBL" id="BMAW01099167">
    <property type="protein sequence ID" value="GFS88668.1"/>
    <property type="molecule type" value="Genomic_DNA"/>
</dbReference>
<name>A0A8X6PXU1_NEPPI</name>
<proteinExistence type="predicted"/>
<comment type="caution">
    <text evidence="2">The sequence shown here is derived from an EMBL/GenBank/DDBJ whole genome shotgun (WGS) entry which is preliminary data.</text>
</comment>
<evidence type="ECO:0000313" key="1">
    <source>
        <dbReference type="EMBL" id="GFS88668.1"/>
    </source>
</evidence>
<sequence length="85" mass="9850">MNEKLKECAATTRKSLEEHLKFLEVIIEGKRIGKESEIFKRIKESPLTSPNGMGTHIGRFGSSLRRREYSHLKKIYLKEFGLNQS</sequence>
<accession>A0A8X6PXU1</accession>
<organism evidence="2 3">
    <name type="scientific">Nephila pilipes</name>
    <name type="common">Giant wood spider</name>
    <name type="synonym">Nephila maculata</name>
    <dbReference type="NCBI Taxonomy" id="299642"/>
    <lineage>
        <taxon>Eukaryota</taxon>
        <taxon>Metazoa</taxon>
        <taxon>Ecdysozoa</taxon>
        <taxon>Arthropoda</taxon>
        <taxon>Chelicerata</taxon>
        <taxon>Arachnida</taxon>
        <taxon>Araneae</taxon>
        <taxon>Araneomorphae</taxon>
        <taxon>Entelegynae</taxon>
        <taxon>Araneoidea</taxon>
        <taxon>Nephilidae</taxon>
        <taxon>Nephila</taxon>
    </lineage>
</organism>
<gene>
    <name evidence="1" type="ORF">NPIL_389091</name>
    <name evidence="2" type="ORF">NPIL_438691</name>
</gene>
<protein>
    <submittedName>
        <fullName evidence="2">Uncharacterized protein</fullName>
    </submittedName>
</protein>
<dbReference type="Proteomes" id="UP000887013">
    <property type="component" value="Unassembled WGS sequence"/>
</dbReference>
<dbReference type="EMBL" id="BMAW01025969">
    <property type="protein sequence ID" value="GFT94734.1"/>
    <property type="molecule type" value="Genomic_DNA"/>
</dbReference>
<evidence type="ECO:0000313" key="2">
    <source>
        <dbReference type="EMBL" id="GFT94734.1"/>
    </source>
</evidence>
<evidence type="ECO:0000313" key="3">
    <source>
        <dbReference type="Proteomes" id="UP000887013"/>
    </source>
</evidence>
<dbReference type="AlphaFoldDB" id="A0A8X6PXU1"/>
<reference evidence="2" key="1">
    <citation type="submission" date="2020-08" db="EMBL/GenBank/DDBJ databases">
        <title>Multicomponent nature underlies the extraordinary mechanical properties of spider dragline silk.</title>
        <authorList>
            <person name="Kono N."/>
            <person name="Nakamura H."/>
            <person name="Mori M."/>
            <person name="Yoshida Y."/>
            <person name="Ohtoshi R."/>
            <person name="Malay A.D."/>
            <person name="Moran D.A.P."/>
            <person name="Tomita M."/>
            <person name="Numata K."/>
            <person name="Arakawa K."/>
        </authorList>
    </citation>
    <scope>NUCLEOTIDE SEQUENCE</scope>
</reference>
<keyword evidence="3" id="KW-1185">Reference proteome</keyword>